<dbReference type="AlphaFoldDB" id="A0A1J0KSB4"/>
<evidence type="ECO:0000313" key="3">
    <source>
        <dbReference type="EMBL" id="APC96571.1"/>
    </source>
</evidence>
<evidence type="ECO:0000313" key="4">
    <source>
        <dbReference type="Proteomes" id="UP000182521"/>
    </source>
</evidence>
<dbReference type="STRING" id="1542390.KX01_1859"/>
<feature type="transmembrane region" description="Helical" evidence="1">
    <location>
        <begin position="246"/>
        <end position="263"/>
    </location>
</feature>
<evidence type="ECO:0000256" key="1">
    <source>
        <dbReference type="SAM" id="Phobius"/>
    </source>
</evidence>
<dbReference type="OrthoDB" id="108054at2"/>
<keyword evidence="1" id="KW-0812">Transmembrane</keyword>
<feature type="transmembrane region" description="Helical" evidence="1">
    <location>
        <begin position="307"/>
        <end position="325"/>
    </location>
</feature>
<dbReference type="RefSeq" id="WP_071664701.1">
    <property type="nucleotide sequence ID" value="NZ_CP009654.1"/>
</dbReference>
<dbReference type="EMBL" id="CP009654">
    <property type="protein sequence ID" value="APC96571.1"/>
    <property type="molecule type" value="Genomic_DNA"/>
</dbReference>
<feature type="domain" description="Glycosyltransferase RgtA/B/C/D-like" evidence="2">
    <location>
        <begin position="51"/>
        <end position="207"/>
    </location>
</feature>
<feature type="transmembrane region" description="Helical" evidence="1">
    <location>
        <begin position="337"/>
        <end position="355"/>
    </location>
</feature>
<gene>
    <name evidence="3" type="ORF">KX01_1859</name>
</gene>
<feature type="transmembrane region" description="Helical" evidence="1">
    <location>
        <begin position="283"/>
        <end position="301"/>
    </location>
</feature>
<proteinExistence type="predicted"/>
<dbReference type="GO" id="GO:0016757">
    <property type="term" value="F:glycosyltransferase activity"/>
    <property type="evidence" value="ECO:0007669"/>
    <property type="project" value="UniProtKB-KW"/>
</dbReference>
<evidence type="ECO:0000259" key="2">
    <source>
        <dbReference type="Pfam" id="PF13231"/>
    </source>
</evidence>
<feature type="transmembrane region" description="Helical" evidence="1">
    <location>
        <begin position="72"/>
        <end position="91"/>
    </location>
</feature>
<feature type="transmembrane region" description="Helical" evidence="1">
    <location>
        <begin position="128"/>
        <end position="146"/>
    </location>
</feature>
<keyword evidence="1" id="KW-1133">Transmembrane helix</keyword>
<keyword evidence="3" id="KW-0328">Glycosyltransferase</keyword>
<keyword evidence="4" id="KW-1185">Reference proteome</keyword>
<dbReference type="Proteomes" id="UP000182521">
    <property type="component" value="Chromosome"/>
</dbReference>
<feature type="transmembrane region" description="Helical" evidence="1">
    <location>
        <begin position="7"/>
        <end position="25"/>
    </location>
</feature>
<keyword evidence="3" id="KW-0808">Transferase</keyword>
<dbReference type="Pfam" id="PF13231">
    <property type="entry name" value="PMT_2"/>
    <property type="match status" value="1"/>
</dbReference>
<protein>
    <submittedName>
        <fullName evidence="3">Dolichyl-phosphate-mannose-mannosyltransferase family protein</fullName>
    </submittedName>
</protein>
<accession>A0A1J0KSB4</accession>
<feature type="transmembrane region" description="Helical" evidence="1">
    <location>
        <begin position="189"/>
        <end position="212"/>
    </location>
</feature>
<keyword evidence="1" id="KW-0472">Membrane</keyword>
<reference evidence="4" key="1">
    <citation type="submission" date="2014-10" db="EMBL/GenBank/DDBJ databases">
        <authorList>
            <person name="Kuske C.R."/>
            <person name="Challacombe J.F."/>
            <person name="Daligault H.E."/>
            <person name="Davenport K.W."/>
            <person name="Johnson S.L."/>
            <person name="Siddaramappa S."/>
            <person name="Petersen J.M."/>
        </authorList>
    </citation>
    <scope>NUCLEOTIDE SEQUENCE [LARGE SCALE GENOMIC DNA]</scope>
    <source>
        <strain evidence="4">CA97-1460</strain>
    </source>
</reference>
<feature type="transmembrane region" description="Helical" evidence="1">
    <location>
        <begin position="153"/>
        <end position="183"/>
    </location>
</feature>
<dbReference type="InterPro" id="IPR038731">
    <property type="entry name" value="RgtA/B/C-like"/>
</dbReference>
<name>A0A1J0KSB4_9GAMM</name>
<dbReference type="KEGG" id="frc:KX01_1859"/>
<organism evidence="3 4">
    <name type="scientific">Francisella frigiditurris</name>
    <dbReference type="NCBI Taxonomy" id="1542390"/>
    <lineage>
        <taxon>Bacteria</taxon>
        <taxon>Pseudomonadati</taxon>
        <taxon>Pseudomonadota</taxon>
        <taxon>Gammaproteobacteria</taxon>
        <taxon>Thiotrichales</taxon>
        <taxon>Francisellaceae</taxon>
        <taxon>Francisella</taxon>
    </lineage>
</organism>
<sequence>MFKNKHLTIYLFGYLFIWIALTTLFNNKYAIGANVVENMVWSHNLSIMYDKHPGLGAFVLKIFSFITFDNPILTTVLASGACILVALIYTYKISRLYFSKEESTLIVIATTFSAFYILRYFTLYNQNIILLPFWVMASYYFLLIQSNNSYRNWILLSIVTALGVYAKFEILLLSGIMFLYIVFTFKKEYISKLLVAAIIFFLAITPALIGIAKQNYTPILWIFSEAKIAGHQGIITKILIGQLYNLLLIVYTAAPLLIIFIFIKIKKISFSNYKFLSNLKHPLVAVCLYPLFFVFILQSCYGTLPDGWGLAILSLFLPGIYKLLNLEIIKTINFKKLISILLILQLTIFSSYTIVKYFNDAYVDENTGNSLAIEADSFWSKYDNSPIPYVSGYSADYLAAFSKSKPILLRDYNTAPKNTKVLISMPGCNGYEKNIEQSGFKILDQECVNISSINKYQNQTKEFSLFIIEKIGS</sequence>